<dbReference type="GO" id="GO:0019799">
    <property type="term" value="F:tubulin N-acetyltransferase activity"/>
    <property type="evidence" value="ECO:0007669"/>
    <property type="project" value="InterPro"/>
</dbReference>
<keyword evidence="1 5" id="KW-0808">Transferase</keyword>
<dbReference type="Proteomes" id="UP000030755">
    <property type="component" value="Unassembled WGS sequence"/>
</dbReference>
<dbReference type="PANTHER" id="PTHR12327:SF0">
    <property type="entry name" value="ALPHA-TUBULIN N-ACETYLTRANSFERASE 1"/>
    <property type="match status" value="1"/>
</dbReference>
<feature type="compositionally biased region" description="Basic and acidic residues" evidence="3">
    <location>
        <begin position="303"/>
        <end position="319"/>
    </location>
</feature>
<dbReference type="Pfam" id="PF05301">
    <property type="entry name" value="Acetyltransf_16"/>
    <property type="match status" value="1"/>
</dbReference>
<feature type="domain" description="N-acetyltransferase" evidence="4">
    <location>
        <begin position="1"/>
        <end position="214"/>
    </location>
</feature>
<dbReference type="PROSITE" id="PS51730">
    <property type="entry name" value="GNAT_ATAT"/>
    <property type="match status" value="1"/>
</dbReference>
<proteinExistence type="predicted"/>
<dbReference type="InterPro" id="IPR007965">
    <property type="entry name" value="GNAT_ATAT"/>
</dbReference>
<keyword evidence="7" id="KW-1185">Reference proteome</keyword>
<dbReference type="Proteomes" id="UP000281549">
    <property type="component" value="Unassembled WGS sequence"/>
</dbReference>
<dbReference type="CDD" id="cd04301">
    <property type="entry name" value="NAT_SF"/>
    <property type="match status" value="1"/>
</dbReference>
<dbReference type="PANTHER" id="PTHR12327">
    <property type="entry name" value="ALPHA-TUBULIN N-ACETYLTRANSFERASE 1"/>
    <property type="match status" value="1"/>
</dbReference>
<dbReference type="GO" id="GO:0005874">
    <property type="term" value="C:microtubule"/>
    <property type="evidence" value="ECO:0007669"/>
    <property type="project" value="InterPro"/>
</dbReference>
<evidence type="ECO:0000313" key="8">
    <source>
        <dbReference type="Proteomes" id="UP000281549"/>
    </source>
</evidence>
<dbReference type="AlphaFoldDB" id="A0A075AR83"/>
<reference evidence="6" key="3">
    <citation type="submission" date="2018-08" db="EMBL/GenBank/DDBJ databases">
        <title>Leveraging single-cell genomics to expand the Fungal Tree of Life.</title>
        <authorList>
            <consortium name="DOE Joint Genome Institute"/>
            <person name="Ahrendt S.R."/>
            <person name="Quandt C.A."/>
            <person name="Ciobanu D."/>
            <person name="Clum A."/>
            <person name="Salamov A."/>
            <person name="Andreopoulos B."/>
            <person name="Cheng J.-F."/>
            <person name="Woyke T."/>
            <person name="Pelin A."/>
            <person name="Henrissat B."/>
            <person name="Reynolds N."/>
            <person name="Benny G.L."/>
            <person name="Smith M.E."/>
            <person name="James T.Y."/>
            <person name="Grigoriev I.V."/>
        </authorList>
    </citation>
    <scope>NUCLEOTIDE SEQUENCE</scope>
    <source>
        <strain evidence="6">CSF55</strain>
    </source>
</reference>
<evidence type="ECO:0000256" key="1">
    <source>
        <dbReference type="ARBA" id="ARBA00022679"/>
    </source>
</evidence>
<organism evidence="5 7">
    <name type="scientific">Rozella allomycis (strain CSF55)</name>
    <dbReference type="NCBI Taxonomy" id="988480"/>
    <lineage>
        <taxon>Eukaryota</taxon>
        <taxon>Fungi</taxon>
        <taxon>Fungi incertae sedis</taxon>
        <taxon>Cryptomycota</taxon>
        <taxon>Cryptomycota incertae sedis</taxon>
        <taxon>Rozella</taxon>
    </lineage>
</organism>
<accession>A0A075AR83</accession>
<reference evidence="8" key="2">
    <citation type="journal article" date="2018" name="Nat. Microbiol.">
        <title>Leveraging single-cell genomics to expand the fungal tree of life.</title>
        <authorList>
            <person name="Ahrendt S.R."/>
            <person name="Quandt C.A."/>
            <person name="Ciobanu D."/>
            <person name="Clum A."/>
            <person name="Salamov A."/>
            <person name="Andreopoulos B."/>
            <person name="Cheng J.F."/>
            <person name="Woyke T."/>
            <person name="Pelin A."/>
            <person name="Henrissat B."/>
            <person name="Reynolds N.K."/>
            <person name="Benny G.L."/>
            <person name="Smith M.E."/>
            <person name="James T.Y."/>
            <person name="Grigoriev I.V."/>
        </authorList>
    </citation>
    <scope>NUCLEOTIDE SEQUENCE [LARGE SCALE GENOMIC DNA]</scope>
    <source>
        <strain evidence="8">CSF55</strain>
    </source>
</reference>
<keyword evidence="2" id="KW-0012">Acyltransferase</keyword>
<dbReference type="Gene3D" id="3.40.630.30">
    <property type="match status" value="1"/>
</dbReference>
<dbReference type="OrthoDB" id="447510at2759"/>
<dbReference type="EMBL" id="KE561122">
    <property type="protein sequence ID" value="EPZ32665.1"/>
    <property type="molecule type" value="Genomic_DNA"/>
</dbReference>
<feature type="region of interest" description="Disordered" evidence="3">
    <location>
        <begin position="236"/>
        <end position="255"/>
    </location>
</feature>
<dbReference type="InterPro" id="IPR038746">
    <property type="entry name" value="Atat"/>
</dbReference>
<name>A0A075AR83_ROZAC</name>
<evidence type="ECO:0000313" key="6">
    <source>
        <dbReference type="EMBL" id="RKP21604.1"/>
    </source>
</evidence>
<evidence type="ECO:0000259" key="4">
    <source>
        <dbReference type="PROSITE" id="PS51730"/>
    </source>
</evidence>
<evidence type="ECO:0000313" key="7">
    <source>
        <dbReference type="Proteomes" id="UP000030755"/>
    </source>
</evidence>
<evidence type="ECO:0000313" key="5">
    <source>
        <dbReference type="EMBL" id="EPZ32665.1"/>
    </source>
</evidence>
<protein>
    <submittedName>
        <fullName evidence="5">Alpha-tubulin N-acetyltransferase domain-containing protein</fullName>
    </submittedName>
    <submittedName>
        <fullName evidence="6">DUF738-domain-containing protein</fullName>
    </submittedName>
</protein>
<dbReference type="EMBL" id="ML004942">
    <property type="protein sequence ID" value="RKP21604.1"/>
    <property type="molecule type" value="Genomic_DNA"/>
</dbReference>
<gene>
    <name evidence="5" type="ORF">O9G_003793</name>
    <name evidence="6" type="ORF">ROZALSC1DRAFT_27001</name>
</gene>
<reference evidence="5 7" key="1">
    <citation type="journal article" date="2013" name="Curr. Biol.">
        <title>Shared signatures of parasitism and phylogenomics unite Cryptomycota and microsporidia.</title>
        <authorList>
            <person name="James T.Y."/>
            <person name="Pelin A."/>
            <person name="Bonen L."/>
            <person name="Ahrendt S."/>
            <person name="Sain D."/>
            <person name="Corradi N."/>
            <person name="Stajich J.E."/>
        </authorList>
    </citation>
    <scope>NUCLEOTIDE SEQUENCE [LARGE SCALE GENOMIC DNA]</scope>
    <source>
        <strain evidence="5 7">CSF55</strain>
        <strain evidence="5 7">CSF55</strain>
    </source>
</reference>
<sequence length="333" mass="37874">MNLGTHHQRENTDQRLYIIRDEFPEEVDKDDNYYVHMMNATIKAKANDNDVQPAAEIFKGCMKELQRAEYHQASAVSKLLSQLPGINNNQRSSIVANNVSTEKLSETGPRKNIIHGFLKVGTKVLFISGRQHQIQPLCLLDIYIHENSQRKGFGKKLFDHMLMMLSFLSKHYNLKSYLPQANNFVVFRDYGLSYMNFVLRREPARKMVLTGSKLNSRVAVKNMKVMMMKSVNSESSNQDLRALSPLKNPNYLTGKSEGKSSFSTLLEEDDIKKSSGLLSSQSQSTVRSSVSHLPALSFGSRDILNDKRKTPSTPKEKYGRLTPLLSAKNKRHF</sequence>
<feature type="region of interest" description="Disordered" evidence="3">
    <location>
        <begin position="301"/>
        <end position="321"/>
    </location>
</feature>
<evidence type="ECO:0000256" key="2">
    <source>
        <dbReference type="ARBA" id="ARBA00023315"/>
    </source>
</evidence>
<evidence type="ECO:0000256" key="3">
    <source>
        <dbReference type="SAM" id="MobiDB-lite"/>
    </source>
</evidence>
<dbReference type="HOGENOM" id="CLU_834590_0_0_1"/>